<evidence type="ECO:0000256" key="3">
    <source>
        <dbReference type="ARBA" id="ARBA00022468"/>
    </source>
</evidence>
<comment type="similarity">
    <text evidence="2">Belongs to the Rho GDI family.</text>
</comment>
<dbReference type="GO" id="GO:0005829">
    <property type="term" value="C:cytosol"/>
    <property type="evidence" value="ECO:0007669"/>
    <property type="project" value="TreeGrafter"/>
</dbReference>
<dbReference type="InParanoid" id="A0A067LXE0"/>
<dbReference type="InterPro" id="IPR000406">
    <property type="entry name" value="Rho_GDI"/>
</dbReference>
<name>A0A067LXE0_BOTB1</name>
<dbReference type="OrthoDB" id="1683373at2759"/>
<evidence type="ECO:0000256" key="4">
    <source>
        <dbReference type="ARBA" id="ARBA00022490"/>
    </source>
</evidence>
<protein>
    <recommendedName>
        <fullName evidence="7">Rho GDP-dissociation inhibitor</fullName>
    </recommendedName>
</protein>
<organism evidence="5 6">
    <name type="scientific">Botryobasidium botryosum (strain FD-172 SS1)</name>
    <dbReference type="NCBI Taxonomy" id="930990"/>
    <lineage>
        <taxon>Eukaryota</taxon>
        <taxon>Fungi</taxon>
        <taxon>Dikarya</taxon>
        <taxon>Basidiomycota</taxon>
        <taxon>Agaricomycotina</taxon>
        <taxon>Agaricomycetes</taxon>
        <taxon>Cantharellales</taxon>
        <taxon>Botryobasidiaceae</taxon>
        <taxon>Botryobasidium</taxon>
    </lineage>
</organism>
<keyword evidence="6" id="KW-1185">Reference proteome</keyword>
<proteinExistence type="inferred from homology"/>
<dbReference type="EMBL" id="KL198117">
    <property type="protein sequence ID" value="KDQ07005.1"/>
    <property type="molecule type" value="Genomic_DNA"/>
</dbReference>
<dbReference type="GO" id="GO:0016020">
    <property type="term" value="C:membrane"/>
    <property type="evidence" value="ECO:0007669"/>
    <property type="project" value="TreeGrafter"/>
</dbReference>
<reference evidence="6" key="1">
    <citation type="journal article" date="2014" name="Proc. Natl. Acad. Sci. U.S.A.">
        <title>Extensive sampling of basidiomycete genomes demonstrates inadequacy of the white-rot/brown-rot paradigm for wood decay fungi.</title>
        <authorList>
            <person name="Riley R."/>
            <person name="Salamov A.A."/>
            <person name="Brown D.W."/>
            <person name="Nagy L.G."/>
            <person name="Floudas D."/>
            <person name="Held B.W."/>
            <person name="Levasseur A."/>
            <person name="Lombard V."/>
            <person name="Morin E."/>
            <person name="Otillar R."/>
            <person name="Lindquist E.A."/>
            <person name="Sun H."/>
            <person name="LaButti K.M."/>
            <person name="Schmutz J."/>
            <person name="Jabbour D."/>
            <person name="Luo H."/>
            <person name="Baker S.E."/>
            <person name="Pisabarro A.G."/>
            <person name="Walton J.D."/>
            <person name="Blanchette R.A."/>
            <person name="Henrissat B."/>
            <person name="Martin F."/>
            <person name="Cullen D."/>
            <person name="Hibbett D.S."/>
            <person name="Grigoriev I.V."/>
        </authorList>
    </citation>
    <scope>NUCLEOTIDE SEQUENCE [LARGE SCALE GENOMIC DNA]</scope>
    <source>
        <strain evidence="6">FD-172 SS1</strain>
    </source>
</reference>
<evidence type="ECO:0000256" key="1">
    <source>
        <dbReference type="ARBA" id="ARBA00004496"/>
    </source>
</evidence>
<dbReference type="FunFam" id="2.70.50.30:FF:000004">
    <property type="entry name" value="Rho GDP-dissociation inhibitor 1"/>
    <property type="match status" value="1"/>
</dbReference>
<dbReference type="SUPFAM" id="SSF81296">
    <property type="entry name" value="E set domains"/>
    <property type="match status" value="1"/>
</dbReference>
<evidence type="ECO:0000313" key="5">
    <source>
        <dbReference type="EMBL" id="KDQ07005.1"/>
    </source>
</evidence>
<dbReference type="Pfam" id="PF02115">
    <property type="entry name" value="Rho_GDI"/>
    <property type="match status" value="1"/>
</dbReference>
<dbReference type="GO" id="GO:0007266">
    <property type="term" value="P:Rho protein signal transduction"/>
    <property type="evidence" value="ECO:0007669"/>
    <property type="project" value="InterPro"/>
</dbReference>
<accession>A0A067LXE0</accession>
<sequence>MSSASAPQDAVVIDEEELAPTIERGYKPGKETTVEAIVSADSNDESLKRWKESLGITAGTQAFDGPKVEIHSIYLESPTLPEGEKIVIELASLPKDGSTKTIKIKEGVEYSVGIKFKVNNLVMGLRYIQVIKRAGIPMVADKIEEVIGSFGPNPEFNTNRFHSEVSPKGMLARGTYNVKTRVIDDDRVVYADFEWKFTLGKDW</sequence>
<dbReference type="GO" id="GO:0005094">
    <property type="term" value="F:Rho GDP-dissociation inhibitor activity"/>
    <property type="evidence" value="ECO:0007669"/>
    <property type="project" value="InterPro"/>
</dbReference>
<dbReference type="PANTHER" id="PTHR10980:SF3">
    <property type="entry name" value="LD16419P"/>
    <property type="match status" value="1"/>
</dbReference>
<dbReference type="FunCoup" id="A0A067LXE0">
    <property type="interactions" value="146"/>
</dbReference>
<dbReference type="Gene3D" id="2.70.50.30">
    <property type="entry name" value="Coagulation Factor XIII, subunit A, domain 1"/>
    <property type="match status" value="1"/>
</dbReference>
<dbReference type="GO" id="GO:0005096">
    <property type="term" value="F:GTPase activator activity"/>
    <property type="evidence" value="ECO:0007669"/>
    <property type="project" value="UniProtKB-KW"/>
</dbReference>
<keyword evidence="3" id="KW-0343">GTPase activation</keyword>
<dbReference type="HOGENOM" id="CLU_076228_1_0_1"/>
<comment type="subcellular location">
    <subcellularLocation>
        <location evidence="1">Cytoplasm</location>
    </subcellularLocation>
</comment>
<dbReference type="InterPro" id="IPR014756">
    <property type="entry name" value="Ig_E-set"/>
</dbReference>
<evidence type="ECO:0008006" key="7">
    <source>
        <dbReference type="Google" id="ProtNLM"/>
    </source>
</evidence>
<keyword evidence="4" id="KW-0963">Cytoplasm</keyword>
<dbReference type="PANTHER" id="PTHR10980">
    <property type="entry name" value="RHO GDP-DISSOCIATION INHIBITOR"/>
    <property type="match status" value="1"/>
</dbReference>
<dbReference type="STRING" id="930990.A0A067LXE0"/>
<dbReference type="Proteomes" id="UP000027195">
    <property type="component" value="Unassembled WGS sequence"/>
</dbReference>
<evidence type="ECO:0000256" key="2">
    <source>
        <dbReference type="ARBA" id="ARBA00009758"/>
    </source>
</evidence>
<evidence type="ECO:0000313" key="6">
    <source>
        <dbReference type="Proteomes" id="UP000027195"/>
    </source>
</evidence>
<gene>
    <name evidence="5" type="ORF">BOTBODRAFT_39143</name>
</gene>
<dbReference type="InterPro" id="IPR024792">
    <property type="entry name" value="RhoGDI_dom_sf"/>
</dbReference>
<dbReference type="AlphaFoldDB" id="A0A067LXE0"/>